<gene>
    <name evidence="2" type="ORF">A4V09_14135</name>
</gene>
<evidence type="ECO:0000313" key="2">
    <source>
        <dbReference type="EMBL" id="ANU76804.1"/>
    </source>
</evidence>
<dbReference type="AlphaFoldDB" id="A0A1C7ID13"/>
<dbReference type="RefSeq" id="WP_065542961.1">
    <property type="nucleotide sequence ID" value="NZ_CP015405.2"/>
</dbReference>
<evidence type="ECO:0000313" key="3">
    <source>
        <dbReference type="Proteomes" id="UP000092574"/>
    </source>
</evidence>
<accession>A0A1C7ID13</accession>
<feature type="domain" description="Thoeris protein ThsB TIR-like" evidence="1">
    <location>
        <begin position="23"/>
        <end position="110"/>
    </location>
</feature>
<dbReference type="EMBL" id="CP015405">
    <property type="protein sequence ID" value="ANU76804.1"/>
    <property type="molecule type" value="Genomic_DNA"/>
</dbReference>
<organism evidence="2 3">
    <name type="scientific">Blautia pseudococcoides</name>
    <dbReference type="NCBI Taxonomy" id="1796616"/>
    <lineage>
        <taxon>Bacteria</taxon>
        <taxon>Bacillati</taxon>
        <taxon>Bacillota</taxon>
        <taxon>Clostridia</taxon>
        <taxon>Lachnospirales</taxon>
        <taxon>Lachnospiraceae</taxon>
        <taxon>Blautia</taxon>
    </lineage>
</organism>
<keyword evidence="3" id="KW-1185">Reference proteome</keyword>
<dbReference type="KEGG" id="byl:A4V09_14135"/>
<dbReference type="OrthoDB" id="2218415at2"/>
<dbReference type="Gene3D" id="3.40.50.11200">
    <property type="match status" value="1"/>
</dbReference>
<evidence type="ECO:0000259" key="1">
    <source>
        <dbReference type="Pfam" id="PF08937"/>
    </source>
</evidence>
<name>A0A1C7ID13_9FIRM</name>
<proteinExistence type="predicted"/>
<sequence>MAYRNGTYVAFDGQGTTDPTQSNLKYLGLLRSWNNSKNYELTFSDSHLKTYRVLDTSQRRTLENRLMERLRNSKNMLLILSQNTNYDRGMLNFEIEKAVDVYKLPIIVAYTGCDYLLDARKYSNRWPKALEERIDNGSLLAIHISFKEKAIMNAIDQFSIHSSEDNRLTSALCTYVEDAYRSWNYL</sequence>
<dbReference type="Pfam" id="PF08937">
    <property type="entry name" value="ThsB_TIR"/>
    <property type="match status" value="1"/>
</dbReference>
<dbReference type="InterPro" id="IPR015032">
    <property type="entry name" value="ThsB__TIR-like_domain"/>
</dbReference>
<dbReference type="Proteomes" id="UP000092574">
    <property type="component" value="Chromosome"/>
</dbReference>
<reference evidence="2" key="1">
    <citation type="submission" date="2017-04" db="EMBL/GenBank/DDBJ databases">
        <title>Complete Genome Sequences of Twelve Strains of a Stable Defined Moderately Diverse Mouse Microbiota 2 (sDMDMm2).</title>
        <authorList>
            <person name="Uchimura Y."/>
            <person name="Wyss M."/>
            <person name="Brugiroux S."/>
            <person name="Limenitakis J.P."/>
            <person name="Stecher B."/>
            <person name="McCoy K.D."/>
            <person name="Macpherson A.J."/>
        </authorList>
    </citation>
    <scope>NUCLEOTIDE SEQUENCE</scope>
    <source>
        <strain evidence="2">YL58</strain>
    </source>
</reference>
<protein>
    <recommendedName>
        <fullName evidence="1">Thoeris protein ThsB TIR-like domain-containing protein</fullName>
    </recommendedName>
</protein>
<dbReference type="STRING" id="1796616.A4V09_14135"/>